<dbReference type="InterPro" id="IPR027275">
    <property type="entry name" value="PRC-brl_dom"/>
</dbReference>
<dbReference type="InterPro" id="IPR011033">
    <property type="entry name" value="PRC_barrel-like_sf"/>
</dbReference>
<proteinExistence type="predicted"/>
<feature type="domain" description="PRC-barrel" evidence="1">
    <location>
        <begin position="3"/>
        <end position="71"/>
    </location>
</feature>
<dbReference type="Proteomes" id="UP000196365">
    <property type="component" value="Unassembled WGS sequence"/>
</dbReference>
<dbReference type="InterPro" id="IPR014238">
    <property type="entry name" value="Spore_YlmC/YmxH"/>
</dbReference>
<sequence length="81" mass="9423">MLEFKELEVINLYNGKILGNVSDLIINMKEGKIEAIIVPESNKIRTIFNTKNEYVILWNEIKKIGEEVILVVHDYESCLQE</sequence>
<reference evidence="2 3" key="1">
    <citation type="submission" date="2017-02" db="EMBL/GenBank/DDBJ databases">
        <authorList>
            <person name="Peterson S.W."/>
        </authorList>
    </citation>
    <scope>NUCLEOTIDE SEQUENCE [LARGE SCALE GENOMIC DNA]</scope>
    <source>
        <strain evidence="2 3">DSM 15102</strain>
    </source>
</reference>
<evidence type="ECO:0000259" key="1">
    <source>
        <dbReference type="Pfam" id="PF05239"/>
    </source>
</evidence>
<dbReference type="AlphaFoldDB" id="A0A1T4JTT9"/>
<dbReference type="Pfam" id="PF05239">
    <property type="entry name" value="PRC"/>
    <property type="match status" value="1"/>
</dbReference>
<dbReference type="PANTHER" id="PTHR40061">
    <property type="entry name" value="SPORULATION PROTEIN YLMC-RELATED"/>
    <property type="match status" value="1"/>
</dbReference>
<evidence type="ECO:0000313" key="2">
    <source>
        <dbReference type="EMBL" id="SJZ33569.1"/>
    </source>
</evidence>
<evidence type="ECO:0000313" key="3">
    <source>
        <dbReference type="Proteomes" id="UP000196365"/>
    </source>
</evidence>
<accession>A0A1T4JTT9</accession>
<gene>
    <name evidence="2" type="ORF">SAMN02745973_00088</name>
</gene>
<dbReference type="SUPFAM" id="SSF50346">
    <property type="entry name" value="PRC-barrel domain"/>
    <property type="match status" value="1"/>
</dbReference>
<organism evidence="2 3">
    <name type="scientific">Garciella nitratireducens DSM 15102</name>
    <dbReference type="NCBI Taxonomy" id="1121911"/>
    <lineage>
        <taxon>Bacteria</taxon>
        <taxon>Bacillati</taxon>
        <taxon>Bacillota</taxon>
        <taxon>Clostridia</taxon>
        <taxon>Eubacteriales</taxon>
        <taxon>Eubacteriaceae</taxon>
        <taxon>Garciella</taxon>
    </lineage>
</organism>
<dbReference type="EMBL" id="FUWV01000001">
    <property type="protein sequence ID" value="SJZ33569.1"/>
    <property type="molecule type" value="Genomic_DNA"/>
</dbReference>
<keyword evidence="3" id="KW-1185">Reference proteome</keyword>
<dbReference type="Gene3D" id="2.30.30.240">
    <property type="entry name" value="PRC-barrel domain"/>
    <property type="match status" value="1"/>
</dbReference>
<dbReference type="PANTHER" id="PTHR40061:SF1">
    <property type="entry name" value="SPORULATION PROTEIN YLMC-RELATED"/>
    <property type="match status" value="1"/>
</dbReference>
<protein>
    <submittedName>
        <fullName evidence="2">Sporulation protein, YlmC/YmxH family</fullName>
    </submittedName>
</protein>
<name>A0A1T4JTT9_9FIRM</name>
<dbReference type="NCBIfam" id="TIGR02888">
    <property type="entry name" value="spore_YlmC_YmxH"/>
    <property type="match status" value="1"/>
</dbReference>
<dbReference type="RefSeq" id="WP_200810717.1">
    <property type="nucleotide sequence ID" value="NZ_FUWV01000001.1"/>
</dbReference>